<accession>A0A4Y8WR68</accession>
<dbReference type="Pfam" id="PF10035">
    <property type="entry name" value="DUF2179"/>
    <property type="match status" value="1"/>
</dbReference>
<name>A0A4Y8WR68_9PORP</name>
<reference evidence="8 9" key="1">
    <citation type="submission" date="2019-03" db="EMBL/GenBank/DDBJ databases">
        <title>Porphyromonas levii Isolated from the Uterus of Dairy Cows.</title>
        <authorList>
            <person name="Francis A.M."/>
        </authorList>
    </citation>
    <scope>NUCLEOTIDE SEQUENCE [LARGE SCALE GENOMIC DNA]</scope>
    <source>
        <strain evidence="8 9">AF5678</strain>
    </source>
</reference>
<dbReference type="GO" id="GO:0005886">
    <property type="term" value="C:plasma membrane"/>
    <property type="evidence" value="ECO:0007669"/>
    <property type="project" value="UniProtKB-SubCell"/>
</dbReference>
<feature type="transmembrane region" description="Helical" evidence="6">
    <location>
        <begin position="43"/>
        <end position="63"/>
    </location>
</feature>
<sequence>VKDYLIITLGLFIYLISYFGFIYSHEITSGGLAGISSVISWGLNIPFSLPYNIINFTLLAVALKVIGWRFSVKTVYSVAILGVSTSSIEKYILPSLREFLPLQNDPALAMILGSILIGVSLGMVFSVNGSTGGTDIVATIINKYKAVSIGRALIYIDVVTIAASWFIFKSPDKLVYSMLQVLITNTTIDYFLNGSRQSMQFFIVTNKHQEIANRIIKEVNRGVTFLNGEGAYSHSEVKVLMVIARKTDSVNIFRIVKELDQKAFITQSLVRGVYGEGFDTIKVNNAKKQKTQAPEGVMLEGK</sequence>
<dbReference type="InterPro" id="IPR019264">
    <property type="entry name" value="DUF2179"/>
</dbReference>
<comment type="subcellular location">
    <subcellularLocation>
        <location evidence="1">Cell membrane</location>
        <topology evidence="1">Multi-pass membrane protein</topology>
    </subcellularLocation>
</comment>
<keyword evidence="4 6" id="KW-1133">Transmembrane helix</keyword>
<feature type="domain" description="DUF2179" evidence="7">
    <location>
        <begin position="221"/>
        <end position="275"/>
    </location>
</feature>
<evidence type="ECO:0000256" key="3">
    <source>
        <dbReference type="ARBA" id="ARBA00022692"/>
    </source>
</evidence>
<proteinExistence type="predicted"/>
<dbReference type="Gene3D" id="3.30.70.120">
    <property type="match status" value="1"/>
</dbReference>
<feature type="non-terminal residue" evidence="8">
    <location>
        <position position="1"/>
    </location>
</feature>
<dbReference type="InterPro" id="IPR051461">
    <property type="entry name" value="UPF0750_membrane"/>
</dbReference>
<evidence type="ECO:0000256" key="1">
    <source>
        <dbReference type="ARBA" id="ARBA00004651"/>
    </source>
</evidence>
<feature type="transmembrane region" description="Helical" evidence="6">
    <location>
        <begin position="148"/>
        <end position="168"/>
    </location>
</feature>
<evidence type="ECO:0000313" key="9">
    <source>
        <dbReference type="Proteomes" id="UP000297225"/>
    </source>
</evidence>
<comment type="caution">
    <text evidence="8">The sequence shown here is derived from an EMBL/GenBank/DDBJ whole genome shotgun (WGS) entry which is preliminary data.</text>
</comment>
<organism evidence="8 9">
    <name type="scientific">Porphyromonas levii</name>
    <dbReference type="NCBI Taxonomy" id="28114"/>
    <lineage>
        <taxon>Bacteria</taxon>
        <taxon>Pseudomonadati</taxon>
        <taxon>Bacteroidota</taxon>
        <taxon>Bacteroidia</taxon>
        <taxon>Bacteroidales</taxon>
        <taxon>Porphyromonadaceae</taxon>
        <taxon>Porphyromonas</taxon>
    </lineage>
</organism>
<dbReference type="PANTHER" id="PTHR33545">
    <property type="entry name" value="UPF0750 MEMBRANE PROTEIN YITT-RELATED"/>
    <property type="match status" value="1"/>
</dbReference>
<keyword evidence="3 6" id="KW-0812">Transmembrane</keyword>
<keyword evidence="9" id="KW-1185">Reference proteome</keyword>
<dbReference type="PIRSF" id="PIRSF006483">
    <property type="entry name" value="Membrane_protein_YitT"/>
    <property type="match status" value="1"/>
</dbReference>
<evidence type="ECO:0000256" key="6">
    <source>
        <dbReference type="SAM" id="Phobius"/>
    </source>
</evidence>
<dbReference type="InterPro" id="IPR003740">
    <property type="entry name" value="YitT"/>
</dbReference>
<feature type="transmembrane region" description="Helical" evidence="6">
    <location>
        <begin position="70"/>
        <end position="88"/>
    </location>
</feature>
<gene>
    <name evidence="8" type="ORF">E4P47_02405</name>
</gene>
<dbReference type="InterPro" id="IPR015867">
    <property type="entry name" value="N-reg_PII/ATP_PRibTrfase_C"/>
</dbReference>
<dbReference type="PANTHER" id="PTHR33545:SF5">
    <property type="entry name" value="UPF0750 MEMBRANE PROTEIN YITT"/>
    <property type="match status" value="1"/>
</dbReference>
<evidence type="ECO:0000313" key="8">
    <source>
        <dbReference type="EMBL" id="TFH96445.1"/>
    </source>
</evidence>
<dbReference type="Proteomes" id="UP000297225">
    <property type="component" value="Unassembled WGS sequence"/>
</dbReference>
<evidence type="ECO:0000259" key="7">
    <source>
        <dbReference type="Pfam" id="PF10035"/>
    </source>
</evidence>
<dbReference type="AlphaFoldDB" id="A0A4Y8WR68"/>
<dbReference type="CDD" id="cd16380">
    <property type="entry name" value="YitT_C"/>
    <property type="match status" value="1"/>
</dbReference>
<keyword evidence="2" id="KW-1003">Cell membrane</keyword>
<feature type="transmembrane region" description="Helical" evidence="6">
    <location>
        <begin position="108"/>
        <end position="127"/>
    </location>
</feature>
<feature type="transmembrane region" description="Helical" evidence="6">
    <location>
        <begin position="5"/>
        <end position="23"/>
    </location>
</feature>
<dbReference type="Pfam" id="PF02588">
    <property type="entry name" value="YitT_membrane"/>
    <property type="match status" value="1"/>
</dbReference>
<dbReference type="STRING" id="1122973.GCA_000379925_01615"/>
<evidence type="ECO:0000256" key="5">
    <source>
        <dbReference type="ARBA" id="ARBA00023136"/>
    </source>
</evidence>
<protein>
    <submittedName>
        <fullName evidence="8">YitT family protein</fullName>
    </submittedName>
</protein>
<keyword evidence="5 6" id="KW-0472">Membrane</keyword>
<evidence type="ECO:0000256" key="4">
    <source>
        <dbReference type="ARBA" id="ARBA00022989"/>
    </source>
</evidence>
<dbReference type="EMBL" id="SPNC01000020">
    <property type="protein sequence ID" value="TFH96445.1"/>
    <property type="molecule type" value="Genomic_DNA"/>
</dbReference>
<evidence type="ECO:0000256" key="2">
    <source>
        <dbReference type="ARBA" id="ARBA00022475"/>
    </source>
</evidence>